<dbReference type="GO" id="GO:0004807">
    <property type="term" value="F:triose-phosphate isomerase activity"/>
    <property type="evidence" value="ECO:0007669"/>
    <property type="project" value="UniProtKB-EC"/>
</dbReference>
<dbReference type="InterPro" id="IPR020861">
    <property type="entry name" value="Triosephosphate_isomerase_AS"/>
</dbReference>
<evidence type="ECO:0000256" key="9">
    <source>
        <dbReference type="ARBA" id="ARBA00084116"/>
    </source>
</evidence>
<dbReference type="UniPathway" id="UPA00138"/>
<organism evidence="11">
    <name type="scientific">Diplonema papillatum</name>
    <dbReference type="NCBI Taxonomy" id="91374"/>
    <lineage>
        <taxon>Eukaryota</taxon>
        <taxon>Discoba</taxon>
        <taxon>Euglenozoa</taxon>
        <taxon>Diplonemea</taxon>
        <taxon>Diplonemidae</taxon>
        <taxon>Diplonema</taxon>
    </lineage>
</organism>
<dbReference type="GO" id="GO:0046166">
    <property type="term" value="P:glyceraldehyde-3-phosphate biosynthetic process"/>
    <property type="evidence" value="ECO:0007669"/>
    <property type="project" value="TreeGrafter"/>
</dbReference>
<dbReference type="FunFam" id="3.20.20.70:FF:000020">
    <property type="entry name" value="Triosephosphate isomerase"/>
    <property type="match status" value="1"/>
</dbReference>
<keyword evidence="5 10" id="KW-0312">Gluconeogenesis</keyword>
<evidence type="ECO:0000256" key="7">
    <source>
        <dbReference type="ARBA" id="ARBA00023235"/>
    </source>
</evidence>
<dbReference type="PANTHER" id="PTHR21139:SF2">
    <property type="entry name" value="TRIOSEPHOSPHATE ISOMERASE"/>
    <property type="match status" value="1"/>
</dbReference>
<dbReference type="GO" id="GO:0019563">
    <property type="term" value="P:glycerol catabolic process"/>
    <property type="evidence" value="ECO:0007669"/>
    <property type="project" value="TreeGrafter"/>
</dbReference>
<proteinExistence type="evidence at transcript level"/>
<evidence type="ECO:0000256" key="2">
    <source>
        <dbReference type="ARBA" id="ARBA00004742"/>
    </source>
</evidence>
<comment type="catalytic activity">
    <reaction evidence="10">
        <text>D-glyceraldehyde 3-phosphate = dihydroxyacetone phosphate</text>
        <dbReference type="Rhea" id="RHEA:18585"/>
        <dbReference type="ChEBI" id="CHEBI:57642"/>
        <dbReference type="ChEBI" id="CHEBI:59776"/>
        <dbReference type="EC" id="5.3.1.1"/>
    </reaction>
</comment>
<dbReference type="NCBIfam" id="TIGR00419">
    <property type="entry name" value="tim"/>
    <property type="match status" value="1"/>
</dbReference>
<evidence type="ECO:0000256" key="4">
    <source>
        <dbReference type="ARBA" id="ARBA00011738"/>
    </source>
</evidence>
<comment type="similarity">
    <text evidence="3 10">Belongs to the triosephosphate isomerase family.</text>
</comment>
<dbReference type="Pfam" id="PF00121">
    <property type="entry name" value="TIM"/>
    <property type="match status" value="1"/>
</dbReference>
<comment type="subunit">
    <text evidence="4">Homodimer.</text>
</comment>
<keyword evidence="6 10" id="KW-0324">Glycolysis</keyword>
<dbReference type="Gene3D" id="3.20.20.70">
    <property type="entry name" value="Aldolase class I"/>
    <property type="match status" value="1"/>
</dbReference>
<name>A0A0B6VRV0_9EUGL</name>
<dbReference type="PANTHER" id="PTHR21139">
    <property type="entry name" value="TRIOSEPHOSPHATE ISOMERASE"/>
    <property type="match status" value="1"/>
</dbReference>
<dbReference type="UniPathway" id="UPA00109">
    <property type="reaction ID" value="UER00189"/>
</dbReference>
<dbReference type="InterPro" id="IPR022896">
    <property type="entry name" value="TrioseP_Isoase_bac/euk"/>
</dbReference>
<dbReference type="SUPFAM" id="SSF51351">
    <property type="entry name" value="Triosephosphate isomerase (TIM)"/>
    <property type="match status" value="1"/>
</dbReference>
<dbReference type="InterPro" id="IPR035990">
    <property type="entry name" value="TIM_sf"/>
</dbReference>
<evidence type="ECO:0000313" key="11">
    <source>
        <dbReference type="EMBL" id="BAQ25440.1"/>
    </source>
</evidence>
<evidence type="ECO:0000256" key="5">
    <source>
        <dbReference type="ARBA" id="ARBA00022432"/>
    </source>
</evidence>
<sequence length="255" mass="27352">MSRTPFVGGNFKCTGTASSLTSLVKGFNDSITGYPEVEVVIAPGTEYLGLVKAVAHRNIGISAQNCVPKSGAYTGEMSAEQVKDMGLPYVILGHSERRHVFRETDAEIAAKVKAALAQKLCVIFCVGEKLDEREANKTQEVCFHQMKAALTTIAPADWKNIVIAYEPVWAIGTGKVASPEQAQEATALIRSWLSDNINASVASSTRILYGGSVNAKNCADLWARRDIDGFLVGGASTKPEFSEIVKACVKPKAKL</sequence>
<dbReference type="InterPro" id="IPR000652">
    <property type="entry name" value="Triosephosphate_isomerase"/>
</dbReference>
<dbReference type="InterPro" id="IPR013785">
    <property type="entry name" value="Aldolase_TIM"/>
</dbReference>
<dbReference type="PROSITE" id="PS00171">
    <property type="entry name" value="TIM_1"/>
    <property type="match status" value="1"/>
</dbReference>
<evidence type="ECO:0000256" key="1">
    <source>
        <dbReference type="ARBA" id="ARBA00004680"/>
    </source>
</evidence>
<comment type="pathway">
    <text evidence="2 10">Carbohydrate biosynthesis; gluconeogenesis.</text>
</comment>
<dbReference type="GO" id="GO:0005829">
    <property type="term" value="C:cytosol"/>
    <property type="evidence" value="ECO:0007669"/>
    <property type="project" value="TreeGrafter"/>
</dbReference>
<dbReference type="PROSITE" id="PS51440">
    <property type="entry name" value="TIM_2"/>
    <property type="match status" value="1"/>
</dbReference>
<dbReference type="GO" id="GO:0006094">
    <property type="term" value="P:gluconeogenesis"/>
    <property type="evidence" value="ECO:0007669"/>
    <property type="project" value="UniProtKB-UniPathway"/>
</dbReference>
<dbReference type="HAMAP" id="MF_00147_B">
    <property type="entry name" value="TIM_B"/>
    <property type="match status" value="1"/>
</dbReference>
<comment type="pathway">
    <text evidence="1 10">Carbohydrate degradation; glycolysis; D-glyceraldehyde 3-phosphate from glycerone phosphate: step 1/1.</text>
</comment>
<evidence type="ECO:0000256" key="3">
    <source>
        <dbReference type="ARBA" id="ARBA00007422"/>
    </source>
</evidence>
<dbReference type="AlphaFoldDB" id="A0A0B6VRV0"/>
<dbReference type="GO" id="GO:0020015">
    <property type="term" value="C:glycosome"/>
    <property type="evidence" value="ECO:0007669"/>
    <property type="project" value="UniProtKB-SubCell"/>
</dbReference>
<evidence type="ECO:0000256" key="10">
    <source>
        <dbReference type="RuleBase" id="RU363013"/>
    </source>
</evidence>
<dbReference type="GO" id="GO:0006096">
    <property type="term" value="P:glycolytic process"/>
    <property type="evidence" value="ECO:0007669"/>
    <property type="project" value="UniProtKB-UniPathway"/>
</dbReference>
<dbReference type="EMBL" id="AB970483">
    <property type="protein sequence ID" value="BAQ25440.1"/>
    <property type="molecule type" value="mRNA"/>
</dbReference>
<reference evidence="11" key="1">
    <citation type="submission" date="2014-06" db="EMBL/GenBank/DDBJ databases">
        <title>Gluconeogenic compartmentalization in Diplonema papillatum.</title>
        <authorList>
            <person name="Nara T."/>
        </authorList>
    </citation>
    <scope>NUCLEOTIDE SEQUENCE</scope>
    <source>
        <strain evidence="11">ATCC 50162</strain>
    </source>
</reference>
<dbReference type="CDD" id="cd00311">
    <property type="entry name" value="TIM"/>
    <property type="match status" value="1"/>
</dbReference>
<keyword evidence="7 10" id="KW-0413">Isomerase</keyword>
<protein>
    <recommendedName>
        <fullName evidence="10">Triosephosphate isomerase</fullName>
        <ecNumber evidence="10">5.3.1.1</ecNumber>
    </recommendedName>
</protein>
<evidence type="ECO:0000256" key="8">
    <source>
        <dbReference type="ARBA" id="ARBA00060503"/>
    </source>
</evidence>
<dbReference type="EC" id="5.3.1.1" evidence="10"/>
<comment type="subcellular location">
    <subcellularLocation>
        <location evidence="8">Glycosome</location>
    </subcellularLocation>
</comment>
<evidence type="ECO:0000256" key="6">
    <source>
        <dbReference type="ARBA" id="ARBA00023152"/>
    </source>
</evidence>
<keyword evidence="9" id="KW-0327">Glycosome</keyword>
<accession>A0A0B6VRV0</accession>